<sequence length="418" mass="46091">MTNIPQSFNCNYTISIPVGFIARINIKASLRTNDSVYIFDSFHNNNRVGIVDVNKGAEYNFGPPTGTLRIITSTNMSKLLIDLKFIDVDGTYMPRNYKTGEPAALSTARDATFVFAASTPNEKVSLTPCFNYSSLMPDQIPWSTFVYDGSNAKAPLIGTLDNGVQSSGQYLTILNPYGNTFDNYKCWSLGRQKDYSFTFSALKTVAYTFLAMNNDEIYINKLGFSDKSTGSVSFNSLSPTESNRTILTYSKQSTNCLPQLIPSTRTTMILSQDTISLDVSLNRGDYNKPFVGRCGYVYSPSEWDGRQKAGFSFYLDDSSAQYTFQTAVQELKLTAPGENLQIWSRTTSGAIPLNLTYANTVNDQPGDTLVGNRLEMSFNSNSTTSLAKVYFNIQKSSFSATFGGFLSAMVLAMAASIQ</sequence>
<feature type="domain" description="CUB-like" evidence="1">
    <location>
        <begin position="2"/>
        <end position="88"/>
    </location>
</feature>
<name>A0A8S1HQZ6_9PELO</name>
<keyword evidence="3" id="KW-1185">Reference proteome</keyword>
<comment type="caution">
    <text evidence="2">The sequence shown here is derived from an EMBL/GenBank/DDBJ whole genome shotgun (WGS) entry which is preliminary data.</text>
</comment>
<organism evidence="2 3">
    <name type="scientific">Caenorhabditis auriculariae</name>
    <dbReference type="NCBI Taxonomy" id="2777116"/>
    <lineage>
        <taxon>Eukaryota</taxon>
        <taxon>Metazoa</taxon>
        <taxon>Ecdysozoa</taxon>
        <taxon>Nematoda</taxon>
        <taxon>Chromadorea</taxon>
        <taxon>Rhabditida</taxon>
        <taxon>Rhabditina</taxon>
        <taxon>Rhabditomorpha</taxon>
        <taxon>Rhabditoidea</taxon>
        <taxon>Rhabditidae</taxon>
        <taxon>Peloderinae</taxon>
        <taxon>Caenorhabditis</taxon>
    </lineage>
</organism>
<accession>A0A8S1HQZ6</accession>
<dbReference type="AlphaFoldDB" id="A0A8S1HQZ6"/>
<proteinExistence type="predicted"/>
<evidence type="ECO:0000259" key="1">
    <source>
        <dbReference type="Pfam" id="PF02408"/>
    </source>
</evidence>
<dbReference type="EMBL" id="CAJGYM010000144">
    <property type="protein sequence ID" value="CAD6198930.1"/>
    <property type="molecule type" value="Genomic_DNA"/>
</dbReference>
<evidence type="ECO:0000313" key="3">
    <source>
        <dbReference type="Proteomes" id="UP000835052"/>
    </source>
</evidence>
<dbReference type="PANTHER" id="PTHR47920">
    <property type="entry name" value="PROTEIN CBG13378-RELATED"/>
    <property type="match status" value="1"/>
</dbReference>
<protein>
    <recommendedName>
        <fullName evidence="1">CUB-like domain-containing protein</fullName>
    </recommendedName>
</protein>
<reference evidence="2" key="1">
    <citation type="submission" date="2020-10" db="EMBL/GenBank/DDBJ databases">
        <authorList>
            <person name="Kikuchi T."/>
        </authorList>
    </citation>
    <scope>NUCLEOTIDE SEQUENCE</scope>
    <source>
        <strain evidence="2">NKZ352</strain>
    </source>
</reference>
<gene>
    <name evidence="2" type="ORF">CAUJ_LOCUS14835</name>
</gene>
<dbReference type="OrthoDB" id="5791243at2759"/>
<evidence type="ECO:0000313" key="2">
    <source>
        <dbReference type="EMBL" id="CAD6198930.1"/>
    </source>
</evidence>
<dbReference type="PANTHER" id="PTHR47920:SF1">
    <property type="entry name" value="CUB-LIKE DOMAIN-CONTAINING PROTEIN"/>
    <property type="match status" value="1"/>
</dbReference>
<dbReference type="Proteomes" id="UP000835052">
    <property type="component" value="Unassembled WGS sequence"/>
</dbReference>
<dbReference type="InterPro" id="IPR003366">
    <property type="entry name" value="CUB-like_dom"/>
</dbReference>
<dbReference type="Pfam" id="PF02408">
    <property type="entry name" value="CUB_2"/>
    <property type="match status" value="1"/>
</dbReference>